<dbReference type="Proteomes" id="UP000485569">
    <property type="component" value="Unassembled WGS sequence"/>
</dbReference>
<protein>
    <submittedName>
        <fullName evidence="1">Uncharacterized protein</fullName>
    </submittedName>
</protein>
<accession>A0A1V5T3V6</accession>
<dbReference type="InterPro" id="IPR027417">
    <property type="entry name" value="P-loop_NTPase"/>
</dbReference>
<reference evidence="1" key="1">
    <citation type="submission" date="2017-02" db="EMBL/GenBank/DDBJ databases">
        <title>Delving into the versatile metabolic prowess of the omnipresent phylum Bacteroidetes.</title>
        <authorList>
            <person name="Nobu M.K."/>
            <person name="Mei R."/>
            <person name="Narihiro T."/>
            <person name="Kuroda K."/>
            <person name="Liu W.-T."/>
        </authorList>
    </citation>
    <scope>NUCLEOTIDE SEQUENCE</scope>
    <source>
        <strain evidence="1">ADurb.Bin276</strain>
    </source>
</reference>
<dbReference type="Gene3D" id="3.40.50.300">
    <property type="entry name" value="P-loop containing nucleotide triphosphate hydrolases"/>
    <property type="match status" value="1"/>
</dbReference>
<gene>
    <name evidence="1" type="ORF">BWY41_00130</name>
</gene>
<proteinExistence type="predicted"/>
<sequence length="358" mass="40442">MSGFKYLKPAKFGVAYLKAGVFGFAGSGKTFTACEIALGLAKKINVNQVAFFDTEIGSDDQIKKFNDAGIELLVYKGRAFKDLLGFLAEVESSGVKIAVLDSITHVWRELMKSYVEKLRRKNGLYFQDWAALKDEWQQFSDVYLNSKIHIIMCGRAGYEYDMEKNEETGRNELLKVGTRMKTESELGYEPSLLLEMVRLNKSEVSGKLDDKGWINRCIVLKDRSNTINGEEFDYPTYESFKPYIEHLNLGGEHIGVDVTRNSQDLFENPDYSYHERKKQAAILLEELQQELTLLGYAGTSADAQRRRTELLITVFGTSSKTAIENMDLAKLKAGVSEIKEQRETVQANQAAVKLAVNE</sequence>
<dbReference type="EMBL" id="MWBQ01000018">
    <property type="protein sequence ID" value="OQA61450.1"/>
    <property type="molecule type" value="Genomic_DNA"/>
</dbReference>
<dbReference type="AlphaFoldDB" id="A0A1V5T3V6"/>
<dbReference type="Pfam" id="PF13479">
    <property type="entry name" value="AAA_24"/>
    <property type="match status" value="1"/>
</dbReference>
<comment type="caution">
    <text evidence="1">The sequence shown here is derived from an EMBL/GenBank/DDBJ whole genome shotgun (WGS) entry which is preliminary data.</text>
</comment>
<dbReference type="SUPFAM" id="SSF52540">
    <property type="entry name" value="P-loop containing nucleoside triphosphate hydrolases"/>
    <property type="match status" value="1"/>
</dbReference>
<organism evidence="1">
    <name type="scientific">Candidatus Atribacter allofermentans</name>
    <dbReference type="NCBI Taxonomy" id="1852833"/>
    <lineage>
        <taxon>Bacteria</taxon>
        <taxon>Pseudomonadati</taxon>
        <taxon>Atribacterota</taxon>
        <taxon>Atribacteria</taxon>
        <taxon>Atribacterales</taxon>
        <taxon>Atribacteraceae</taxon>
        <taxon>Atribacter</taxon>
    </lineage>
</organism>
<name>A0A1V5T3V6_9BACT</name>
<evidence type="ECO:0000313" key="1">
    <source>
        <dbReference type="EMBL" id="OQA61450.1"/>
    </source>
</evidence>